<feature type="domain" description="MaoC-like" evidence="1">
    <location>
        <begin position="16"/>
        <end position="115"/>
    </location>
</feature>
<evidence type="ECO:0000313" key="3">
    <source>
        <dbReference type="Proteomes" id="UP000094463"/>
    </source>
</evidence>
<dbReference type="Proteomes" id="UP000094463">
    <property type="component" value="Chromosome"/>
</dbReference>
<dbReference type="EMBL" id="CP012502">
    <property type="protein sequence ID" value="AOM82264.1"/>
    <property type="molecule type" value="Genomic_DNA"/>
</dbReference>
<sequence length="158" mass="17904">MFQKRKIGKTIDQLEIGDSYETEKALTDKDILLYLGLSDDANPVYIQHDYASRTPYGKPVVPHIMLAGMVSSAISMELPGPGCYIQEHHLKYPKPLYHYGQLKIYLEVTAIDIDNHEVTIGVNGYDRDDEEVLTGHFQVSPAYPWKPVTQDAGNFENF</sequence>
<organism evidence="2 3">
    <name type="scientific">Salisediminibacterium beveridgei</name>
    <dbReference type="NCBI Taxonomy" id="632773"/>
    <lineage>
        <taxon>Bacteria</taxon>
        <taxon>Bacillati</taxon>
        <taxon>Bacillota</taxon>
        <taxon>Bacilli</taxon>
        <taxon>Bacillales</taxon>
        <taxon>Bacillaceae</taxon>
        <taxon>Salisediminibacterium</taxon>
    </lineage>
</organism>
<dbReference type="PATRIC" id="fig|632773.3.peg.949"/>
<dbReference type="Gene3D" id="3.10.129.10">
    <property type="entry name" value="Hotdog Thioesterase"/>
    <property type="match status" value="1"/>
</dbReference>
<dbReference type="InterPro" id="IPR050965">
    <property type="entry name" value="UPF0336/Enoyl-CoA_hydratase"/>
</dbReference>
<gene>
    <name evidence="2" type="ORF">BBEV_0893</name>
</gene>
<dbReference type="OrthoDB" id="2691304at2"/>
<dbReference type="GO" id="GO:0019171">
    <property type="term" value="F:(3R)-hydroxyacyl-[acyl-carrier-protein] dehydratase activity"/>
    <property type="evidence" value="ECO:0007669"/>
    <property type="project" value="TreeGrafter"/>
</dbReference>
<dbReference type="RefSeq" id="WP_069364373.1">
    <property type="nucleotide sequence ID" value="NZ_CP012502.1"/>
</dbReference>
<proteinExistence type="predicted"/>
<keyword evidence="3" id="KW-1185">Reference proteome</keyword>
<dbReference type="Pfam" id="PF01575">
    <property type="entry name" value="MaoC_dehydratas"/>
    <property type="match status" value="1"/>
</dbReference>
<accession>A0A1D7QTB9</accession>
<dbReference type="AlphaFoldDB" id="A0A1D7QTB9"/>
<dbReference type="PANTHER" id="PTHR43437">
    <property type="entry name" value="HYDROXYACYL-THIOESTER DEHYDRATASE TYPE 2, MITOCHONDRIAL-RELATED"/>
    <property type="match status" value="1"/>
</dbReference>
<dbReference type="GO" id="GO:0006633">
    <property type="term" value="P:fatty acid biosynthetic process"/>
    <property type="evidence" value="ECO:0007669"/>
    <property type="project" value="TreeGrafter"/>
</dbReference>
<dbReference type="InterPro" id="IPR002539">
    <property type="entry name" value="MaoC-like_dom"/>
</dbReference>
<reference evidence="2 3" key="1">
    <citation type="submission" date="2015-08" db="EMBL/GenBank/DDBJ databases">
        <title>The complete genome sequence of Bacillus beveridgei MLTeJB.</title>
        <authorList>
            <person name="Hanson T.E."/>
            <person name="Mesa C."/>
            <person name="Basesman S.M."/>
            <person name="Oremland R.S."/>
        </authorList>
    </citation>
    <scope>NUCLEOTIDE SEQUENCE [LARGE SCALE GENOMIC DNA]</scope>
    <source>
        <strain evidence="2 3">MLTeJB</strain>
    </source>
</reference>
<evidence type="ECO:0000259" key="1">
    <source>
        <dbReference type="Pfam" id="PF01575"/>
    </source>
</evidence>
<protein>
    <submittedName>
        <fullName evidence="2">Enoyl-CoA hydratase</fullName>
    </submittedName>
</protein>
<dbReference type="PANTHER" id="PTHR43437:SF3">
    <property type="entry name" value="HYDROXYACYL-THIOESTER DEHYDRATASE TYPE 2, MITOCHONDRIAL"/>
    <property type="match status" value="1"/>
</dbReference>
<dbReference type="InterPro" id="IPR029069">
    <property type="entry name" value="HotDog_dom_sf"/>
</dbReference>
<dbReference type="SUPFAM" id="SSF54637">
    <property type="entry name" value="Thioesterase/thiol ester dehydrase-isomerase"/>
    <property type="match status" value="1"/>
</dbReference>
<dbReference type="KEGG" id="bbev:BBEV_0893"/>
<dbReference type="STRING" id="632773.BBEV_0893"/>
<evidence type="ECO:0000313" key="2">
    <source>
        <dbReference type="EMBL" id="AOM82264.1"/>
    </source>
</evidence>
<name>A0A1D7QTB9_9BACI</name>